<dbReference type="PANTHER" id="PTHR32125:SF4">
    <property type="entry name" value="2-C-METHYL-D-ERYTHRITOL 4-PHOSPHATE CYTIDYLYLTRANSFERASE, CHLOROPLASTIC"/>
    <property type="match status" value="1"/>
</dbReference>
<comment type="caution">
    <text evidence="4">The sequence shown here is derived from an EMBL/GenBank/DDBJ whole genome shotgun (WGS) entry which is preliminary data.</text>
</comment>
<keyword evidence="3" id="KW-0414">Isoprene biosynthesis</keyword>
<gene>
    <name evidence="3" type="primary">ispD</name>
    <name evidence="4" type="ORF">ACFFUR_14320</name>
</gene>
<evidence type="ECO:0000256" key="3">
    <source>
        <dbReference type="HAMAP-Rule" id="MF_00108"/>
    </source>
</evidence>
<keyword evidence="2 3" id="KW-0548">Nucleotidyltransferase</keyword>
<feature type="site" description="Positions MEP for the nucleophilic attack" evidence="3">
    <location>
        <position position="153"/>
    </location>
</feature>
<reference evidence="4 5" key="1">
    <citation type="submission" date="2024-09" db="EMBL/GenBank/DDBJ databases">
        <authorList>
            <person name="Sun Q."/>
            <person name="Mori K."/>
        </authorList>
    </citation>
    <scope>NUCLEOTIDE SEQUENCE [LARGE SCALE GENOMIC DNA]</scope>
    <source>
        <strain evidence="4 5">CECT 7682</strain>
    </source>
</reference>
<feature type="site" description="Transition state stabilizer" evidence="3">
    <location>
        <position position="15"/>
    </location>
</feature>
<evidence type="ECO:0000256" key="2">
    <source>
        <dbReference type="ARBA" id="ARBA00022695"/>
    </source>
</evidence>
<accession>A0ABV5J828</accession>
<feature type="site" description="Transition state stabilizer" evidence="3">
    <location>
        <position position="22"/>
    </location>
</feature>
<proteinExistence type="inferred from homology"/>
<keyword evidence="5" id="KW-1185">Reference proteome</keyword>
<organism evidence="4 5">
    <name type="scientific">Echinicola jeungdonensis</name>
    <dbReference type="NCBI Taxonomy" id="709343"/>
    <lineage>
        <taxon>Bacteria</taxon>
        <taxon>Pseudomonadati</taxon>
        <taxon>Bacteroidota</taxon>
        <taxon>Cytophagia</taxon>
        <taxon>Cytophagales</taxon>
        <taxon>Cyclobacteriaceae</taxon>
        <taxon>Echinicola</taxon>
    </lineage>
</organism>
<protein>
    <recommendedName>
        <fullName evidence="3">2-C-methyl-D-erythritol 4-phosphate cytidylyltransferase</fullName>
        <ecNumber evidence="3">2.7.7.60</ecNumber>
    </recommendedName>
    <alternativeName>
        <fullName evidence="3">4-diphosphocytidyl-2C-methyl-D-erythritol synthase</fullName>
    </alternativeName>
    <alternativeName>
        <fullName evidence="3">MEP cytidylyltransferase</fullName>
        <shortName evidence="3">MCT</shortName>
    </alternativeName>
</protein>
<evidence type="ECO:0000256" key="1">
    <source>
        <dbReference type="ARBA" id="ARBA00022679"/>
    </source>
</evidence>
<evidence type="ECO:0000313" key="4">
    <source>
        <dbReference type="EMBL" id="MFB9212987.1"/>
    </source>
</evidence>
<dbReference type="CDD" id="cd02516">
    <property type="entry name" value="CDP-ME_synthetase"/>
    <property type="match status" value="1"/>
</dbReference>
<evidence type="ECO:0000313" key="5">
    <source>
        <dbReference type="Proteomes" id="UP001589654"/>
    </source>
</evidence>
<dbReference type="EC" id="2.7.7.60" evidence="3"/>
<dbReference type="Gene3D" id="3.90.550.10">
    <property type="entry name" value="Spore Coat Polysaccharide Biosynthesis Protein SpsA, Chain A"/>
    <property type="match status" value="1"/>
</dbReference>
<dbReference type="EMBL" id="JBHMEW010000065">
    <property type="protein sequence ID" value="MFB9212987.1"/>
    <property type="molecule type" value="Genomic_DNA"/>
</dbReference>
<comment type="pathway">
    <text evidence="3">Isoprenoid biosynthesis; isopentenyl diphosphate biosynthesis via DXP pathway; isopentenyl diphosphate from 1-deoxy-D-xylulose 5-phosphate: step 2/6.</text>
</comment>
<dbReference type="NCBIfam" id="TIGR00453">
    <property type="entry name" value="ispD"/>
    <property type="match status" value="1"/>
</dbReference>
<dbReference type="PANTHER" id="PTHR32125">
    <property type="entry name" value="2-C-METHYL-D-ERYTHRITOL 4-PHOSPHATE CYTIDYLYLTRANSFERASE, CHLOROPLASTIC"/>
    <property type="match status" value="1"/>
</dbReference>
<dbReference type="InterPro" id="IPR029044">
    <property type="entry name" value="Nucleotide-diphossugar_trans"/>
</dbReference>
<comment type="similarity">
    <text evidence="3">Belongs to the IspD/TarI cytidylyltransferase family. IspD subfamily.</text>
</comment>
<dbReference type="Pfam" id="PF01128">
    <property type="entry name" value="IspD"/>
    <property type="match status" value="1"/>
</dbReference>
<dbReference type="InterPro" id="IPR050088">
    <property type="entry name" value="IspD/TarI_cytidylyltransf_bact"/>
</dbReference>
<dbReference type="NCBIfam" id="NF001186">
    <property type="entry name" value="PRK00155.2-3"/>
    <property type="match status" value="1"/>
</dbReference>
<dbReference type="GO" id="GO:0050518">
    <property type="term" value="F:2-C-methyl-D-erythritol 4-phosphate cytidylyltransferase activity"/>
    <property type="evidence" value="ECO:0007669"/>
    <property type="project" value="UniProtKB-EC"/>
</dbReference>
<dbReference type="Proteomes" id="UP001589654">
    <property type="component" value="Unassembled WGS sequence"/>
</dbReference>
<feature type="site" description="Positions MEP for the nucleophilic attack" evidence="3">
    <location>
        <position position="207"/>
    </location>
</feature>
<comment type="function">
    <text evidence="3">Catalyzes the formation of 4-diphosphocytidyl-2-C-methyl-D-erythritol from CTP and 2-C-methyl-D-erythritol 4-phosphate (MEP).</text>
</comment>
<keyword evidence="1 3" id="KW-0808">Transferase</keyword>
<dbReference type="InterPro" id="IPR001228">
    <property type="entry name" value="IspD"/>
</dbReference>
<dbReference type="HAMAP" id="MF_00108">
    <property type="entry name" value="IspD"/>
    <property type="match status" value="1"/>
</dbReference>
<dbReference type="SUPFAM" id="SSF53448">
    <property type="entry name" value="Nucleotide-diphospho-sugar transferases"/>
    <property type="match status" value="1"/>
</dbReference>
<dbReference type="InterPro" id="IPR034683">
    <property type="entry name" value="IspD/TarI"/>
</dbReference>
<sequence length="235" mass="26851">MNKAAIIVAGGKGSRMGGSIPKQYLEIGGKPILMHTLEAFFNYDPNLTLVLVLPEVDFPFWKELCKKFSFDIPHEMVVGGKSRFQSVKHGLDYLDWEDGLVAIHDGVRPFVSQEVISNGFEEALHSGSAIAVVPLKDSIRKLTDDDRSFYQEREYFRLVQTPQTFDLKRIKKAFDVTELRHFTDDATVFEHQGWQVSLIAGNPENIKITTPEDMEYASFLIQKKKDKYNFPRFKG</sequence>
<comment type="catalytic activity">
    <reaction evidence="3">
        <text>2-C-methyl-D-erythritol 4-phosphate + CTP + H(+) = 4-CDP-2-C-methyl-D-erythritol + diphosphate</text>
        <dbReference type="Rhea" id="RHEA:13429"/>
        <dbReference type="ChEBI" id="CHEBI:15378"/>
        <dbReference type="ChEBI" id="CHEBI:33019"/>
        <dbReference type="ChEBI" id="CHEBI:37563"/>
        <dbReference type="ChEBI" id="CHEBI:57823"/>
        <dbReference type="ChEBI" id="CHEBI:58262"/>
        <dbReference type="EC" id="2.7.7.60"/>
    </reaction>
</comment>
<dbReference type="RefSeq" id="WP_290248398.1">
    <property type="nucleotide sequence ID" value="NZ_JAUFQT010000001.1"/>
</dbReference>
<name>A0ABV5J828_9BACT</name>